<gene>
    <name evidence="2" type="ORF">BWK73_35565</name>
</gene>
<keyword evidence="1" id="KW-1133">Transmembrane helix</keyword>
<dbReference type="AlphaFoldDB" id="A0A1Y1QG92"/>
<proteinExistence type="predicted"/>
<dbReference type="Proteomes" id="UP000192491">
    <property type="component" value="Unassembled WGS sequence"/>
</dbReference>
<feature type="transmembrane region" description="Helical" evidence="1">
    <location>
        <begin position="7"/>
        <end position="27"/>
    </location>
</feature>
<feature type="non-terminal residue" evidence="2">
    <location>
        <position position="28"/>
    </location>
</feature>
<reference evidence="2 3" key="1">
    <citation type="submission" date="2017-01" db="EMBL/GenBank/DDBJ databases">
        <title>Novel large sulfur bacteria in the metagenomes of groundwater-fed chemosynthetic microbial mats in the Lake Huron basin.</title>
        <authorList>
            <person name="Sharrar A.M."/>
            <person name="Flood B.E."/>
            <person name="Bailey J.V."/>
            <person name="Jones D.S."/>
            <person name="Biddanda B."/>
            <person name="Ruberg S.A."/>
            <person name="Marcus D.N."/>
            <person name="Dick G.J."/>
        </authorList>
    </citation>
    <scope>NUCLEOTIDE SEQUENCE [LARGE SCALE GENOMIC DNA]</scope>
    <source>
        <strain evidence="2">A8</strain>
    </source>
</reference>
<evidence type="ECO:0000256" key="1">
    <source>
        <dbReference type="SAM" id="Phobius"/>
    </source>
</evidence>
<evidence type="ECO:0000313" key="3">
    <source>
        <dbReference type="Proteomes" id="UP000192491"/>
    </source>
</evidence>
<evidence type="ECO:0008006" key="4">
    <source>
        <dbReference type="Google" id="ProtNLM"/>
    </source>
</evidence>
<protein>
    <recommendedName>
        <fullName evidence="4">Prepilin-type N-terminal cleavage/methylation domain-containing protein</fullName>
    </recommendedName>
</protein>
<sequence>MKQRGFTLLEMLISLGLVSLLFLALFAS</sequence>
<dbReference type="STRING" id="1123401.GCA_000621325_02364"/>
<dbReference type="PROSITE" id="PS00409">
    <property type="entry name" value="PROKAR_NTER_METHYL"/>
    <property type="match status" value="1"/>
</dbReference>
<keyword evidence="1" id="KW-0472">Membrane</keyword>
<evidence type="ECO:0000313" key="2">
    <source>
        <dbReference type="EMBL" id="OQX04657.1"/>
    </source>
</evidence>
<comment type="caution">
    <text evidence="2">The sequence shown here is derived from an EMBL/GenBank/DDBJ whole genome shotgun (WGS) entry which is preliminary data.</text>
</comment>
<organism evidence="2 3">
    <name type="scientific">Thiothrix lacustris</name>
    <dbReference type="NCBI Taxonomy" id="525917"/>
    <lineage>
        <taxon>Bacteria</taxon>
        <taxon>Pseudomonadati</taxon>
        <taxon>Pseudomonadota</taxon>
        <taxon>Gammaproteobacteria</taxon>
        <taxon>Thiotrichales</taxon>
        <taxon>Thiotrichaceae</taxon>
        <taxon>Thiothrix</taxon>
    </lineage>
</organism>
<dbReference type="Pfam" id="PF07963">
    <property type="entry name" value="N_methyl"/>
    <property type="match status" value="1"/>
</dbReference>
<dbReference type="EMBL" id="MTEJ01000326">
    <property type="protein sequence ID" value="OQX04657.1"/>
    <property type="molecule type" value="Genomic_DNA"/>
</dbReference>
<name>A0A1Y1QG92_9GAMM</name>
<accession>A0A1Y1QG92</accession>
<dbReference type="InterPro" id="IPR012902">
    <property type="entry name" value="N_methyl_site"/>
</dbReference>
<dbReference type="NCBIfam" id="TIGR02532">
    <property type="entry name" value="IV_pilin_GFxxxE"/>
    <property type="match status" value="1"/>
</dbReference>
<keyword evidence="1" id="KW-0812">Transmembrane</keyword>